<evidence type="ECO:0000313" key="9">
    <source>
        <dbReference type="Proteomes" id="UP000886689"/>
    </source>
</evidence>
<dbReference type="EMBL" id="JADJUC010000001">
    <property type="protein sequence ID" value="MBK8522923.1"/>
    <property type="molecule type" value="Genomic_DNA"/>
</dbReference>
<dbReference type="SUPFAM" id="SSF53335">
    <property type="entry name" value="S-adenosyl-L-methionine-dependent methyltransferases"/>
    <property type="match status" value="1"/>
</dbReference>
<comment type="catalytic activity">
    <reaction evidence="6">
        <text>adenosine(1618) in 23S rRNA + S-adenosyl-L-methionine = N(6)-methyladenosine(1618) in 23S rRNA + S-adenosyl-L-homocysteine + H(+)</text>
        <dbReference type="Rhea" id="RHEA:16497"/>
        <dbReference type="Rhea" id="RHEA-COMP:10229"/>
        <dbReference type="Rhea" id="RHEA-COMP:10231"/>
        <dbReference type="ChEBI" id="CHEBI:15378"/>
        <dbReference type="ChEBI" id="CHEBI:57856"/>
        <dbReference type="ChEBI" id="CHEBI:59789"/>
        <dbReference type="ChEBI" id="CHEBI:74411"/>
        <dbReference type="ChEBI" id="CHEBI:74449"/>
        <dbReference type="EC" id="2.1.1.181"/>
    </reaction>
</comment>
<dbReference type="GO" id="GO:0005737">
    <property type="term" value="C:cytoplasm"/>
    <property type="evidence" value="ECO:0007669"/>
    <property type="project" value="UniProtKB-SubCell"/>
</dbReference>
<evidence type="ECO:0000256" key="1">
    <source>
        <dbReference type="ARBA" id="ARBA00022490"/>
    </source>
</evidence>
<dbReference type="Pfam" id="PF05971">
    <property type="entry name" value="Methyltransf_10"/>
    <property type="match status" value="1"/>
</dbReference>
<keyword evidence="4 6" id="KW-0808">Transferase</keyword>
<comment type="function">
    <text evidence="6">Specifically methylates the adenine in position 1618 of 23S rRNA.</text>
</comment>
<dbReference type="AlphaFoldDB" id="A0A9D7JZW8"/>
<keyword evidence="1 6" id="KW-0963">Cytoplasm</keyword>
<dbReference type="PIRSF" id="PIRSF029038">
    <property type="entry name" value="Mtase_YbiN_prd"/>
    <property type="match status" value="1"/>
</dbReference>
<gene>
    <name evidence="6 8" type="primary">rlmF</name>
    <name evidence="8" type="ORF">IPL58_01595</name>
</gene>
<dbReference type="InterPro" id="IPR029063">
    <property type="entry name" value="SAM-dependent_MTases_sf"/>
</dbReference>
<dbReference type="CDD" id="cd02440">
    <property type="entry name" value="AdoMet_MTases"/>
    <property type="match status" value="1"/>
</dbReference>
<dbReference type="PANTHER" id="PTHR13393:SF0">
    <property type="entry name" value="RNA N6-ADENOSINE-METHYLTRANSFERASE METTL16"/>
    <property type="match status" value="1"/>
</dbReference>
<accession>A0A9D7JZW8</accession>
<keyword evidence="2 6" id="KW-0698">rRNA processing</keyword>
<dbReference type="PANTHER" id="PTHR13393">
    <property type="entry name" value="SAM-DEPENDENT METHYLTRANSFERASE"/>
    <property type="match status" value="1"/>
</dbReference>
<comment type="subcellular location">
    <subcellularLocation>
        <location evidence="6">Cytoplasm</location>
    </subcellularLocation>
</comment>
<dbReference type="GO" id="GO:0052907">
    <property type="term" value="F:23S rRNA (adenine(1618)-N(6))-methyltransferase activity"/>
    <property type="evidence" value="ECO:0007669"/>
    <property type="project" value="UniProtKB-EC"/>
</dbReference>
<evidence type="ECO:0000256" key="2">
    <source>
        <dbReference type="ARBA" id="ARBA00022552"/>
    </source>
</evidence>
<evidence type="ECO:0000256" key="4">
    <source>
        <dbReference type="ARBA" id="ARBA00022679"/>
    </source>
</evidence>
<evidence type="ECO:0000256" key="3">
    <source>
        <dbReference type="ARBA" id="ARBA00022603"/>
    </source>
</evidence>
<feature type="region of interest" description="Disordered" evidence="7">
    <location>
        <begin position="323"/>
        <end position="343"/>
    </location>
</feature>
<feature type="region of interest" description="Disordered" evidence="7">
    <location>
        <begin position="1"/>
        <end position="20"/>
    </location>
</feature>
<dbReference type="NCBIfam" id="NF008725">
    <property type="entry name" value="PRK11727.1"/>
    <property type="match status" value="1"/>
</dbReference>
<evidence type="ECO:0000313" key="8">
    <source>
        <dbReference type="EMBL" id="MBK8522923.1"/>
    </source>
</evidence>
<dbReference type="EC" id="2.1.1.181" evidence="6"/>
<comment type="similarity">
    <text evidence="6">Belongs to the methyltransferase superfamily. METTL16/RlmF family.</text>
</comment>
<keyword evidence="5 6" id="KW-0949">S-adenosyl-L-methionine</keyword>
<evidence type="ECO:0000256" key="5">
    <source>
        <dbReference type="ARBA" id="ARBA00022691"/>
    </source>
</evidence>
<organism evidence="8 9">
    <name type="scientific">Candidatus Proximibacter danicus</name>
    <dbReference type="NCBI Taxonomy" id="2954365"/>
    <lineage>
        <taxon>Bacteria</taxon>
        <taxon>Pseudomonadati</taxon>
        <taxon>Pseudomonadota</taxon>
        <taxon>Betaproteobacteria</taxon>
        <taxon>Candidatus Proximibacter</taxon>
    </lineage>
</organism>
<comment type="caution">
    <text evidence="8">The sequence shown here is derived from an EMBL/GenBank/DDBJ whole genome shotgun (WGS) entry which is preliminary data.</text>
</comment>
<dbReference type="InterPro" id="IPR016909">
    <property type="entry name" value="rRNA_lsu_MeTfrase_F"/>
</dbReference>
<sequence length="343" mass="37516">MTAPEKSRAPAKPGLHPRNRHLTGYDFTRLTRAVPGLAPHLVSTLAGTPSIDFSKPAAVKALNRALLEADYGIRDWDIPANYLCPPIPGRADVLHLLADLLAEGNGGQIPRGDCVRALDIGVGANTVYPLIGHAEYGWYFLGVDTDPKALTNVRRIVAANPGLEHAIETRHQAVADNVFTGLLKAGEQFDLTLCNPPFHASAAEAAAASQRKWKNLGKAHKGNPTPRNNFGGQSNELWYPGGEWAFLERMIEQSLPIGKRCLWFTSLVSKADNLRYVEAALGKLHPCDVRIIPMHQGQKQSRLVAWTFQSKAERANWRKLRWSQASPLPTSTPEARGNSQAPA</sequence>
<dbReference type="Gene3D" id="3.40.50.150">
    <property type="entry name" value="Vaccinia Virus protein VP39"/>
    <property type="match status" value="1"/>
</dbReference>
<dbReference type="Proteomes" id="UP000886689">
    <property type="component" value="Unassembled WGS sequence"/>
</dbReference>
<reference evidence="8" key="1">
    <citation type="submission" date="2020-10" db="EMBL/GenBank/DDBJ databases">
        <title>Connecting structure to function with the recovery of over 1000 high-quality activated sludge metagenome-assembled genomes encoding full-length rRNA genes using long-read sequencing.</title>
        <authorList>
            <person name="Singleton C.M."/>
            <person name="Petriglieri F."/>
            <person name="Kristensen J.M."/>
            <person name="Kirkegaard R.H."/>
            <person name="Michaelsen T.Y."/>
            <person name="Andersen M.H."/>
            <person name="Karst S.M."/>
            <person name="Dueholm M.S."/>
            <person name="Nielsen P.H."/>
            <person name="Albertsen M."/>
        </authorList>
    </citation>
    <scope>NUCLEOTIDE SEQUENCE</scope>
    <source>
        <strain evidence="8">Hirt_18-Q3-R61-65_BATAC.395</strain>
    </source>
</reference>
<keyword evidence="3 6" id="KW-0489">Methyltransferase</keyword>
<proteinExistence type="inferred from homology"/>
<name>A0A9D7JZW8_9PROT</name>
<evidence type="ECO:0000256" key="6">
    <source>
        <dbReference type="HAMAP-Rule" id="MF_01848"/>
    </source>
</evidence>
<dbReference type="InterPro" id="IPR010286">
    <property type="entry name" value="METTL16/RlmF"/>
</dbReference>
<dbReference type="GO" id="GO:0070475">
    <property type="term" value="P:rRNA base methylation"/>
    <property type="evidence" value="ECO:0007669"/>
    <property type="project" value="TreeGrafter"/>
</dbReference>
<protein>
    <recommendedName>
        <fullName evidence="6">Ribosomal RNA large subunit methyltransferase F</fullName>
        <ecNumber evidence="6">2.1.1.181</ecNumber>
    </recommendedName>
    <alternativeName>
        <fullName evidence="6">23S rRNA mA1618 methyltransferase</fullName>
    </alternativeName>
    <alternativeName>
        <fullName evidence="6">rRNA adenine N-6-methyltransferase</fullName>
    </alternativeName>
</protein>
<dbReference type="HAMAP" id="MF_01848">
    <property type="entry name" value="23SrRNA_methyltr_F"/>
    <property type="match status" value="1"/>
</dbReference>
<evidence type="ECO:0000256" key="7">
    <source>
        <dbReference type="SAM" id="MobiDB-lite"/>
    </source>
</evidence>